<feature type="compositionally biased region" description="Basic and acidic residues" evidence="1">
    <location>
        <begin position="66"/>
        <end position="76"/>
    </location>
</feature>
<dbReference type="KEGG" id="mcha:111006689"/>
<gene>
    <name evidence="3 4" type="primary">LOC111006689</name>
</gene>
<dbReference type="PANTHER" id="PTHR34191">
    <property type="entry name" value="LATE EMBRYOGENESIS ABUNDANT PROTEIN (LEA) FAMILY PROTEIN"/>
    <property type="match status" value="1"/>
</dbReference>
<accession>A0A6J1BXT6</accession>
<evidence type="ECO:0000313" key="4">
    <source>
        <dbReference type="RefSeq" id="XP_022134442.1"/>
    </source>
</evidence>
<feature type="region of interest" description="Disordered" evidence="1">
    <location>
        <begin position="65"/>
        <end position="99"/>
    </location>
</feature>
<dbReference type="PANTHER" id="PTHR34191:SF34">
    <property type="entry name" value="STRESS-INDUCED PROTEIN KIN2-LIKE"/>
    <property type="match status" value="1"/>
</dbReference>
<dbReference type="AlphaFoldDB" id="A0A6J1BXT6"/>
<protein>
    <submittedName>
        <fullName evidence="3 4">Stress-induced protein KIN2-like isoform X1</fullName>
    </submittedName>
</protein>
<dbReference type="GeneID" id="111006689"/>
<dbReference type="RefSeq" id="XP_022134441.1">
    <property type="nucleotide sequence ID" value="XM_022278749.1"/>
</dbReference>
<sequence>MKKLKSAAYSNVSTQLLYDQISNLFVVCYSYWQNVLASHPDIPHTMTRDLSELYTYSSQKMSYHAGEAKGQAEEKASNLMDKASNAAQSAKETMQEAGQQMMAKAQGAVEAIKDATGLNK</sequence>
<organism evidence="2 3">
    <name type="scientific">Momordica charantia</name>
    <name type="common">Bitter gourd</name>
    <name type="synonym">Balsam pear</name>
    <dbReference type="NCBI Taxonomy" id="3673"/>
    <lineage>
        <taxon>Eukaryota</taxon>
        <taxon>Viridiplantae</taxon>
        <taxon>Streptophyta</taxon>
        <taxon>Embryophyta</taxon>
        <taxon>Tracheophyta</taxon>
        <taxon>Spermatophyta</taxon>
        <taxon>Magnoliopsida</taxon>
        <taxon>eudicotyledons</taxon>
        <taxon>Gunneridae</taxon>
        <taxon>Pentapetalae</taxon>
        <taxon>rosids</taxon>
        <taxon>fabids</taxon>
        <taxon>Cucurbitales</taxon>
        <taxon>Cucurbitaceae</taxon>
        <taxon>Momordiceae</taxon>
        <taxon>Momordica</taxon>
    </lineage>
</organism>
<reference evidence="3 4" key="1">
    <citation type="submission" date="2025-04" db="UniProtKB">
        <authorList>
            <consortium name="RefSeq"/>
        </authorList>
    </citation>
    <scope>IDENTIFICATION</scope>
    <source>
        <strain evidence="3 4">OHB3-1</strain>
    </source>
</reference>
<dbReference type="OrthoDB" id="1736743at2759"/>
<dbReference type="RefSeq" id="XP_022134442.1">
    <property type="nucleotide sequence ID" value="XM_022278750.1"/>
</dbReference>
<evidence type="ECO:0000256" key="1">
    <source>
        <dbReference type="SAM" id="MobiDB-lite"/>
    </source>
</evidence>
<evidence type="ECO:0000313" key="3">
    <source>
        <dbReference type="RefSeq" id="XP_022134441.1"/>
    </source>
</evidence>
<name>A0A6J1BXT6_MOMCH</name>
<keyword evidence="2" id="KW-1185">Reference proteome</keyword>
<proteinExistence type="predicted"/>
<evidence type="ECO:0000313" key="2">
    <source>
        <dbReference type="Proteomes" id="UP000504603"/>
    </source>
</evidence>
<dbReference type="Proteomes" id="UP000504603">
    <property type="component" value="Unplaced"/>
</dbReference>
<dbReference type="InterPro" id="IPR039624">
    <property type="entry name" value="LEA1/2/D7/KIN2"/>
</dbReference>